<feature type="chain" id="PRO_5045012699" description="RxLR effector protein" evidence="5">
    <location>
        <begin position="22"/>
        <end position="117"/>
    </location>
</feature>
<comment type="domain">
    <text evidence="5">The RxLR-dEER motif acts to carry the protein into the host cell cytoplasm through binding to cell surface phosphatidylinositol-3-phosphate.</text>
</comment>
<comment type="similarity">
    <text evidence="2 5">Belongs to the RxLR effector family.</text>
</comment>
<feature type="signal peptide" evidence="5">
    <location>
        <begin position="1"/>
        <end position="21"/>
    </location>
</feature>
<evidence type="ECO:0000313" key="7">
    <source>
        <dbReference type="Proteomes" id="UP000198211"/>
    </source>
</evidence>
<dbReference type="Proteomes" id="UP000198211">
    <property type="component" value="Unassembled WGS sequence"/>
</dbReference>
<comment type="function">
    <text evidence="5">Effector that suppresses plant defense responses during pathogen infection.</text>
</comment>
<dbReference type="AlphaFoldDB" id="A0A225WKD0"/>
<gene>
    <name evidence="6" type="ORF">PHMEG_0007769</name>
</gene>
<dbReference type="Pfam" id="PF16810">
    <property type="entry name" value="RXLR"/>
    <property type="match status" value="1"/>
</dbReference>
<keyword evidence="7" id="KW-1185">Reference proteome</keyword>
<evidence type="ECO:0000256" key="1">
    <source>
        <dbReference type="ARBA" id="ARBA00004613"/>
    </source>
</evidence>
<comment type="caution">
    <text evidence="6">The sequence shown here is derived from an EMBL/GenBank/DDBJ whole genome shotgun (WGS) entry which is preliminary data.</text>
</comment>
<reference evidence="7" key="1">
    <citation type="submission" date="2017-03" db="EMBL/GenBank/DDBJ databases">
        <title>Phytopthora megakarya and P. palmivora, two closely related causual agents of cacao black pod achieved similar genome size and gene model numbers by different mechanisms.</title>
        <authorList>
            <person name="Ali S."/>
            <person name="Shao J."/>
            <person name="Larry D.J."/>
            <person name="Kronmiller B."/>
            <person name="Shen D."/>
            <person name="Strem M.D."/>
            <person name="Melnick R.L."/>
            <person name="Guiltinan M.J."/>
            <person name="Tyler B.M."/>
            <person name="Meinhardt L.W."/>
            <person name="Bailey B.A."/>
        </authorList>
    </citation>
    <scope>NUCLEOTIDE SEQUENCE [LARGE SCALE GENOMIC DNA]</scope>
    <source>
        <strain evidence="7">zdho120</strain>
    </source>
</reference>
<name>A0A225WKD0_9STRA</name>
<evidence type="ECO:0000313" key="6">
    <source>
        <dbReference type="EMBL" id="OWZ18191.1"/>
    </source>
</evidence>
<protein>
    <recommendedName>
        <fullName evidence="5">RxLR effector protein</fullName>
    </recommendedName>
</protein>
<evidence type="ECO:0000256" key="5">
    <source>
        <dbReference type="RuleBase" id="RU367124"/>
    </source>
</evidence>
<keyword evidence="4 5" id="KW-0732">Signal</keyword>
<evidence type="ECO:0000256" key="4">
    <source>
        <dbReference type="ARBA" id="ARBA00022729"/>
    </source>
</evidence>
<dbReference type="InterPro" id="IPR031825">
    <property type="entry name" value="RXLR"/>
</dbReference>
<accession>A0A225WKD0</accession>
<sequence>MRAFYIFAVVIVATIAASGTALPVNEESKPTIENETPLKTANAANADGALLLRRTDKNIGNNADEEERFSKEIKGFWQWFQKTFHFKLTYIDSKERAARAARVKANRAARRNHRNAQ</sequence>
<organism evidence="6 7">
    <name type="scientific">Phytophthora megakarya</name>
    <dbReference type="NCBI Taxonomy" id="4795"/>
    <lineage>
        <taxon>Eukaryota</taxon>
        <taxon>Sar</taxon>
        <taxon>Stramenopiles</taxon>
        <taxon>Oomycota</taxon>
        <taxon>Peronosporomycetes</taxon>
        <taxon>Peronosporales</taxon>
        <taxon>Peronosporaceae</taxon>
        <taxon>Phytophthora</taxon>
    </lineage>
</organism>
<evidence type="ECO:0000256" key="3">
    <source>
        <dbReference type="ARBA" id="ARBA00022525"/>
    </source>
</evidence>
<evidence type="ECO:0000256" key="2">
    <source>
        <dbReference type="ARBA" id="ARBA00010400"/>
    </source>
</evidence>
<proteinExistence type="inferred from homology"/>
<comment type="subcellular location">
    <subcellularLocation>
        <location evidence="1 5">Secreted</location>
    </subcellularLocation>
</comment>
<keyword evidence="3 5" id="KW-0964">Secreted</keyword>
<dbReference type="EMBL" id="NBNE01000628">
    <property type="protein sequence ID" value="OWZ18191.1"/>
    <property type="molecule type" value="Genomic_DNA"/>
</dbReference>